<keyword evidence="4" id="KW-0547">Nucleotide-binding</keyword>
<evidence type="ECO:0000313" key="4">
    <source>
        <dbReference type="EMBL" id="MCM4078135.1"/>
    </source>
</evidence>
<reference evidence="4 5" key="1">
    <citation type="submission" date="2022-06" db="EMBL/GenBank/DDBJ databases">
        <title>Actinoplanes abujensis sp. nov., isolated from Nigerian arid soil.</title>
        <authorList>
            <person name="Ding P."/>
        </authorList>
    </citation>
    <scope>NUCLEOTIDE SEQUENCE [LARGE SCALE GENOMIC DNA]</scope>
    <source>
        <strain evidence="5">TRM88002</strain>
    </source>
</reference>
<protein>
    <submittedName>
        <fullName evidence="4">ATP-binding protein</fullName>
    </submittedName>
</protein>
<keyword evidence="1" id="KW-0723">Serine/threonine-protein kinase</keyword>
<dbReference type="InterPro" id="IPR003594">
    <property type="entry name" value="HATPase_dom"/>
</dbReference>
<dbReference type="Pfam" id="PF13581">
    <property type="entry name" value="HATPase_c_2"/>
    <property type="match status" value="1"/>
</dbReference>
<dbReference type="PANTHER" id="PTHR35526:SF3">
    <property type="entry name" value="ANTI-SIGMA-F FACTOR RSBW"/>
    <property type="match status" value="1"/>
</dbReference>
<evidence type="ECO:0000313" key="5">
    <source>
        <dbReference type="Proteomes" id="UP001523216"/>
    </source>
</evidence>
<dbReference type="GO" id="GO:0005524">
    <property type="term" value="F:ATP binding"/>
    <property type="evidence" value="ECO:0007669"/>
    <property type="project" value="UniProtKB-KW"/>
</dbReference>
<keyword evidence="5" id="KW-1185">Reference proteome</keyword>
<evidence type="ECO:0000256" key="1">
    <source>
        <dbReference type="ARBA" id="ARBA00022527"/>
    </source>
</evidence>
<keyword evidence="1" id="KW-0418">Kinase</keyword>
<keyword evidence="4" id="KW-0067">ATP-binding</keyword>
<feature type="compositionally biased region" description="Polar residues" evidence="2">
    <location>
        <begin position="192"/>
        <end position="205"/>
    </location>
</feature>
<feature type="domain" description="Histidine kinase/HSP90-like ATPase" evidence="3">
    <location>
        <begin position="32"/>
        <end position="146"/>
    </location>
</feature>
<feature type="region of interest" description="Disordered" evidence="2">
    <location>
        <begin position="180"/>
        <end position="212"/>
    </location>
</feature>
<dbReference type="SUPFAM" id="SSF55874">
    <property type="entry name" value="ATPase domain of HSP90 chaperone/DNA topoisomerase II/histidine kinase"/>
    <property type="match status" value="1"/>
</dbReference>
<dbReference type="EMBL" id="JAMQOL010000013">
    <property type="protein sequence ID" value="MCM4078135.1"/>
    <property type="molecule type" value="Genomic_DNA"/>
</dbReference>
<evidence type="ECO:0000259" key="3">
    <source>
        <dbReference type="Pfam" id="PF13581"/>
    </source>
</evidence>
<organism evidence="4 5">
    <name type="scientific">Paractinoplanes hotanensis</name>
    <dbReference type="NCBI Taxonomy" id="2906497"/>
    <lineage>
        <taxon>Bacteria</taxon>
        <taxon>Bacillati</taxon>
        <taxon>Actinomycetota</taxon>
        <taxon>Actinomycetes</taxon>
        <taxon>Micromonosporales</taxon>
        <taxon>Micromonosporaceae</taxon>
        <taxon>Paractinoplanes</taxon>
    </lineage>
</organism>
<name>A0ABT0XWX3_9ACTN</name>
<keyword evidence="1" id="KW-0808">Transferase</keyword>
<accession>A0ABT0XWX3</accession>
<dbReference type="InterPro" id="IPR036890">
    <property type="entry name" value="HATPase_C_sf"/>
</dbReference>
<gene>
    <name evidence="4" type="ORF">LXN57_11210</name>
</gene>
<comment type="caution">
    <text evidence="4">The sequence shown here is derived from an EMBL/GenBank/DDBJ whole genome shotgun (WGS) entry which is preliminary data.</text>
</comment>
<dbReference type="Proteomes" id="UP001523216">
    <property type="component" value="Unassembled WGS sequence"/>
</dbReference>
<dbReference type="RefSeq" id="WP_251797980.1">
    <property type="nucleotide sequence ID" value="NZ_JAMQOL010000013.1"/>
</dbReference>
<proteinExistence type="predicted"/>
<dbReference type="Gene3D" id="3.30.565.10">
    <property type="entry name" value="Histidine kinase-like ATPase, C-terminal domain"/>
    <property type="match status" value="1"/>
</dbReference>
<sequence>MHPLEPGTSEAINAVDLPLGAPDPARLAQNFTAEDLPSLRHAVHDSARACGLAGDALDDFVVAVHELATNAVRHGGGRGRIDLRRDGDTLLCEIIDHGPGFPGGVPTPAGLPSPQTPGGRGLWLAQHLTDTLLITDSPGGVTVSVTACLPAPAPSGLPAPILADELGQAQVEISPGVLVQATTDPTPAPHSVTATEPDTAESTPEATGPREA</sequence>
<dbReference type="InterPro" id="IPR050267">
    <property type="entry name" value="Anti-sigma-factor_SerPK"/>
</dbReference>
<dbReference type="PANTHER" id="PTHR35526">
    <property type="entry name" value="ANTI-SIGMA-F FACTOR RSBW-RELATED"/>
    <property type="match status" value="1"/>
</dbReference>
<dbReference type="CDD" id="cd16936">
    <property type="entry name" value="HATPase_RsbW-like"/>
    <property type="match status" value="1"/>
</dbReference>
<evidence type="ECO:0000256" key="2">
    <source>
        <dbReference type="SAM" id="MobiDB-lite"/>
    </source>
</evidence>